<sequence length="787" mass="88236">MALRLVDDDLVLEAALSLLEQPDGDSTQRTSTDSPQRQNNKKKRKSSSNRAREAQYQELLALREQVPRLEKHLAELQEQAQHKSSPMLDLWRKLATVERQSRANAEDENRRLRALVRENADATAQSVHQLLQTNTCRQEHSGSEADAWPPERWPYRHVYAVPVDPSDGNLIQEMATSVDAVYRQVLQVYSPESVQGTSECPATRFQSVGNAHRRRFADKELPFDVDSVADAAWQFFAHSSRRPTTRFYYHPDAHQAAGLVSDDTVVEIFGEEHRFGHVLLDIKIKQIVRRYVAADRVVVAWRALLSPDKFKTETLSDVVYEEKGALVIEPCPSLVETMTLLFAEGSKTTELSDARLREIVRETLQKLETQRGAKFERAVIVPPDFTRFHSKSGVLSQYAYEYLQDKMFGDIPKDVFRVHDWRNDVVTIGQVPADLIREASDGKVNEPWPAQINKLLWEGGHDLVLSIGQVVPHEVMGMANYNKNIFVGTGGSEGINFSHFIGAVYGMERMMGRADNPLRRILNYASTNFLQKLPLIYIQTVIGRGENGDLVTRGVFIGDDEECFMKAAELSLEVNFELLDAPIDKVVVYLDPEEFKSTWLGNKSIYRTRMAIADDGELIVLAPGVARFGEDKRIDELIRKYGYRTTPEVLAHLNANRDLMKNLSAAAHLIHGSSEGRFRITYCPGHLTKEEVEGVGFGFGDLKEMSAKYPIDKLQDGWNVDANGEKFFYISNPALGLWAYRGRFEGSSQPASSAPSTAATTTSLSAAADTTEACLDAGVGGGPFKHT</sequence>
<dbReference type="EMBL" id="JH159156">
    <property type="protein sequence ID" value="EGZ13403.1"/>
    <property type="molecule type" value="Genomic_DNA"/>
</dbReference>
<dbReference type="PANTHER" id="PTHR33171">
    <property type="entry name" value="LAR_N DOMAIN-CONTAINING PROTEIN"/>
    <property type="match status" value="1"/>
</dbReference>
<dbReference type="PANTHER" id="PTHR33171:SF17">
    <property type="entry name" value="LARA-LIKE N-TERMINAL DOMAIN-CONTAINING PROTEIN"/>
    <property type="match status" value="1"/>
</dbReference>
<dbReference type="OMA" id="YLQDKMF"/>
<name>G4ZUC9_PHYSP</name>
<reference evidence="2 3" key="1">
    <citation type="journal article" date="2006" name="Science">
        <title>Phytophthora genome sequences uncover evolutionary origins and mechanisms of pathogenesis.</title>
        <authorList>
            <person name="Tyler B.M."/>
            <person name="Tripathy S."/>
            <person name="Zhang X."/>
            <person name="Dehal P."/>
            <person name="Jiang R.H."/>
            <person name="Aerts A."/>
            <person name="Arredondo F.D."/>
            <person name="Baxter L."/>
            <person name="Bensasson D."/>
            <person name="Beynon J.L."/>
            <person name="Chapman J."/>
            <person name="Damasceno C.M."/>
            <person name="Dorrance A.E."/>
            <person name="Dou D."/>
            <person name="Dickerman A.W."/>
            <person name="Dubchak I.L."/>
            <person name="Garbelotto M."/>
            <person name="Gijzen M."/>
            <person name="Gordon S.G."/>
            <person name="Govers F."/>
            <person name="Grunwald N.J."/>
            <person name="Huang W."/>
            <person name="Ivors K.L."/>
            <person name="Jones R.W."/>
            <person name="Kamoun S."/>
            <person name="Krampis K."/>
            <person name="Lamour K.H."/>
            <person name="Lee M.K."/>
            <person name="McDonald W.H."/>
            <person name="Medina M."/>
            <person name="Meijer H.J."/>
            <person name="Nordberg E.K."/>
            <person name="Maclean D.J."/>
            <person name="Ospina-Giraldo M.D."/>
            <person name="Morris P.F."/>
            <person name="Phuntumart V."/>
            <person name="Putnam N.H."/>
            <person name="Rash S."/>
            <person name="Rose J.K."/>
            <person name="Sakihama Y."/>
            <person name="Salamov A.A."/>
            <person name="Savidor A."/>
            <person name="Scheuring C.F."/>
            <person name="Smith B.M."/>
            <person name="Sobral B.W."/>
            <person name="Terry A."/>
            <person name="Torto-Alalibo T.A."/>
            <person name="Win J."/>
            <person name="Xu Z."/>
            <person name="Zhang H."/>
            <person name="Grigoriev I.V."/>
            <person name="Rokhsar D.S."/>
            <person name="Boore J.L."/>
        </authorList>
    </citation>
    <scope>NUCLEOTIDE SEQUENCE [LARGE SCALE GENOMIC DNA]</scope>
    <source>
        <strain evidence="2 3">P6497</strain>
    </source>
</reference>
<gene>
    <name evidence="2" type="ORF">PHYSODRAFT_316694</name>
</gene>
<evidence type="ECO:0000256" key="1">
    <source>
        <dbReference type="SAM" id="MobiDB-lite"/>
    </source>
</evidence>
<dbReference type="InParanoid" id="G4ZUC9"/>
<keyword evidence="3" id="KW-1185">Reference proteome</keyword>
<evidence type="ECO:0000313" key="3">
    <source>
        <dbReference type="Proteomes" id="UP000002640"/>
    </source>
</evidence>
<dbReference type="STRING" id="1094619.G4ZUC9"/>
<feature type="compositionally biased region" description="Polar residues" evidence="1">
    <location>
        <begin position="24"/>
        <end position="35"/>
    </location>
</feature>
<dbReference type="Proteomes" id="UP000002640">
    <property type="component" value="Unassembled WGS sequence"/>
</dbReference>
<dbReference type="RefSeq" id="XP_009530832.1">
    <property type="nucleotide sequence ID" value="XM_009532537.1"/>
</dbReference>
<protein>
    <submittedName>
        <fullName evidence="2">Uncharacterized protein</fullName>
    </submittedName>
</protein>
<evidence type="ECO:0000313" key="2">
    <source>
        <dbReference type="EMBL" id="EGZ13403.1"/>
    </source>
</evidence>
<dbReference type="SMR" id="G4ZUC9"/>
<dbReference type="KEGG" id="psoj:PHYSODRAFT_316694"/>
<dbReference type="GeneID" id="20644002"/>
<feature type="region of interest" description="Disordered" evidence="1">
    <location>
        <begin position="21"/>
        <end position="52"/>
    </location>
</feature>
<dbReference type="Gene3D" id="3.40.50.11440">
    <property type="match status" value="1"/>
</dbReference>
<dbReference type="InterPro" id="IPR048068">
    <property type="entry name" value="LarA-like"/>
</dbReference>
<accession>G4ZUC9</accession>
<dbReference type="Gene3D" id="3.90.226.30">
    <property type="match status" value="1"/>
</dbReference>
<organism evidence="2 3">
    <name type="scientific">Phytophthora sojae (strain P6497)</name>
    <name type="common">Soybean stem and root rot agent</name>
    <name type="synonym">Phytophthora megasperma f. sp. glycines</name>
    <dbReference type="NCBI Taxonomy" id="1094619"/>
    <lineage>
        <taxon>Eukaryota</taxon>
        <taxon>Sar</taxon>
        <taxon>Stramenopiles</taxon>
        <taxon>Oomycota</taxon>
        <taxon>Peronosporomycetes</taxon>
        <taxon>Peronosporales</taxon>
        <taxon>Peronosporaceae</taxon>
        <taxon>Phytophthora</taxon>
    </lineage>
</organism>
<proteinExistence type="predicted"/>
<dbReference type="AlphaFoldDB" id="G4ZUC9"/>
<dbReference type="InterPro" id="IPR043166">
    <property type="entry name" value="LarA-like_C"/>
</dbReference>